<dbReference type="PANTHER" id="PTHR45728:SF3">
    <property type="entry name" value="ACETYL-COA CARBOXYLASE"/>
    <property type="match status" value="1"/>
</dbReference>
<dbReference type="STRING" id="42251.A0A2T6ZAU6"/>
<evidence type="ECO:0000313" key="1">
    <source>
        <dbReference type="EMBL" id="PUU72605.1"/>
    </source>
</evidence>
<organism evidence="1 2">
    <name type="scientific">Tuber borchii</name>
    <name type="common">White truffle</name>
    <dbReference type="NCBI Taxonomy" id="42251"/>
    <lineage>
        <taxon>Eukaryota</taxon>
        <taxon>Fungi</taxon>
        <taxon>Dikarya</taxon>
        <taxon>Ascomycota</taxon>
        <taxon>Pezizomycotina</taxon>
        <taxon>Pezizomycetes</taxon>
        <taxon>Pezizales</taxon>
        <taxon>Tuberaceae</taxon>
        <taxon>Tuber</taxon>
    </lineage>
</organism>
<evidence type="ECO:0000313" key="2">
    <source>
        <dbReference type="Proteomes" id="UP000244722"/>
    </source>
</evidence>
<proteinExistence type="predicted"/>
<dbReference type="InterPro" id="IPR049076">
    <property type="entry name" value="ACCA"/>
</dbReference>
<comment type="caution">
    <text evidence="1">The sequence shown here is derived from an EMBL/GenBank/DDBJ whole genome shotgun (WGS) entry which is preliminary data.</text>
</comment>
<sequence length="169" mass="19210">MYAERKTDKGQWVFHSIGTKSGSMYLHAVNAPYATKEWLKPKRHKAHLMGMQYVYDFPELFRQAFHQSWLKSAKKVPSFKEKIPPLTECLEYSELTLDDNGGLAEVQWEPGTNAHGKVRPRRCSGVLAVNTQPRDSSLHLNDDIMSSVSAGVHASLSEAQNLIWFMCGW</sequence>
<name>A0A2T6ZAU6_TUBBO</name>
<dbReference type="GO" id="GO:0006633">
    <property type="term" value="P:fatty acid biosynthetic process"/>
    <property type="evidence" value="ECO:0007669"/>
    <property type="project" value="TreeGrafter"/>
</dbReference>
<reference evidence="1 2" key="1">
    <citation type="submission" date="2017-04" db="EMBL/GenBank/DDBJ databases">
        <title>Draft genome sequence of Tuber borchii Vittad., a whitish edible truffle.</title>
        <authorList>
            <consortium name="DOE Joint Genome Institute"/>
            <person name="Murat C."/>
            <person name="Kuo A."/>
            <person name="Barry K.W."/>
            <person name="Clum A."/>
            <person name="Dockter R.B."/>
            <person name="Fauchery L."/>
            <person name="Iotti M."/>
            <person name="Kohler A."/>
            <person name="Labutti K."/>
            <person name="Lindquist E.A."/>
            <person name="Lipzen A."/>
            <person name="Ohm R.A."/>
            <person name="Wang M."/>
            <person name="Grigoriev I.V."/>
            <person name="Zambonelli A."/>
            <person name="Martin F.M."/>
        </authorList>
    </citation>
    <scope>NUCLEOTIDE SEQUENCE [LARGE SCALE GENOMIC DNA]</scope>
    <source>
        <strain evidence="1 2">Tbo3840</strain>
    </source>
</reference>
<gene>
    <name evidence="1" type="ORF">B9Z19DRAFT_1167912</name>
</gene>
<dbReference type="GO" id="GO:0005739">
    <property type="term" value="C:mitochondrion"/>
    <property type="evidence" value="ECO:0007669"/>
    <property type="project" value="TreeGrafter"/>
</dbReference>
<dbReference type="OrthoDB" id="14612at2759"/>
<dbReference type="AlphaFoldDB" id="A0A2T6ZAU6"/>
<dbReference type="PANTHER" id="PTHR45728">
    <property type="entry name" value="ACETYL-COA CARBOXYLASE, ISOFORM A"/>
    <property type="match status" value="1"/>
</dbReference>
<protein>
    <submittedName>
        <fullName evidence="1">Uncharacterized protein</fullName>
    </submittedName>
</protein>
<dbReference type="Gene3D" id="3.90.226.10">
    <property type="entry name" value="2-enoyl-CoA Hydratase, Chain A, domain 1"/>
    <property type="match status" value="1"/>
</dbReference>
<dbReference type="EMBL" id="NESQ01000496">
    <property type="protein sequence ID" value="PUU72605.1"/>
    <property type="molecule type" value="Genomic_DNA"/>
</dbReference>
<keyword evidence="2" id="KW-1185">Reference proteome</keyword>
<accession>A0A2T6ZAU6</accession>
<dbReference type="GO" id="GO:0003989">
    <property type="term" value="F:acetyl-CoA carboxylase activity"/>
    <property type="evidence" value="ECO:0007669"/>
    <property type="project" value="InterPro"/>
</dbReference>
<dbReference type="Proteomes" id="UP000244722">
    <property type="component" value="Unassembled WGS sequence"/>
</dbReference>